<evidence type="ECO:0000313" key="2">
    <source>
        <dbReference type="EMBL" id="KAJ4372220.1"/>
    </source>
</evidence>
<feature type="compositionally biased region" description="Pro residues" evidence="1">
    <location>
        <begin position="308"/>
        <end position="322"/>
    </location>
</feature>
<proteinExistence type="predicted"/>
<comment type="caution">
    <text evidence="2">The sequence shown here is derived from an EMBL/GenBank/DDBJ whole genome shotgun (WGS) entry which is preliminary data.</text>
</comment>
<evidence type="ECO:0000256" key="1">
    <source>
        <dbReference type="SAM" id="MobiDB-lite"/>
    </source>
</evidence>
<dbReference type="EMBL" id="JAPEUY010000006">
    <property type="protein sequence ID" value="KAJ4372220.1"/>
    <property type="molecule type" value="Genomic_DNA"/>
</dbReference>
<dbReference type="Proteomes" id="UP001140560">
    <property type="component" value="Unassembled WGS sequence"/>
</dbReference>
<keyword evidence="3" id="KW-1185">Reference proteome</keyword>
<accession>A0A9W9CNU6</accession>
<name>A0A9W9CNU6_9PLEO</name>
<feature type="region of interest" description="Disordered" evidence="1">
    <location>
        <begin position="79"/>
        <end position="111"/>
    </location>
</feature>
<gene>
    <name evidence="2" type="ORF">N0V83_003994</name>
</gene>
<feature type="region of interest" description="Disordered" evidence="1">
    <location>
        <begin position="300"/>
        <end position="345"/>
    </location>
</feature>
<evidence type="ECO:0000313" key="3">
    <source>
        <dbReference type="Proteomes" id="UP001140560"/>
    </source>
</evidence>
<feature type="compositionally biased region" description="Polar residues" evidence="1">
    <location>
        <begin position="323"/>
        <end position="335"/>
    </location>
</feature>
<organism evidence="2 3">
    <name type="scientific">Neocucurbitaria cava</name>
    <dbReference type="NCBI Taxonomy" id="798079"/>
    <lineage>
        <taxon>Eukaryota</taxon>
        <taxon>Fungi</taxon>
        <taxon>Dikarya</taxon>
        <taxon>Ascomycota</taxon>
        <taxon>Pezizomycotina</taxon>
        <taxon>Dothideomycetes</taxon>
        <taxon>Pleosporomycetidae</taxon>
        <taxon>Pleosporales</taxon>
        <taxon>Pleosporineae</taxon>
        <taxon>Cucurbitariaceae</taxon>
        <taxon>Neocucurbitaria</taxon>
    </lineage>
</organism>
<dbReference type="AlphaFoldDB" id="A0A9W9CNU6"/>
<sequence length="436" mass="49164">MFKPQVLRRNFSLFNRVPYSRIVRSAARDGHETFTIQRVHIRKPFLSKSRLVGAVAIAGATYGLGRYLGLEVEIEEVEEEQQKSTRSIDQVSGDDEHYQPAEDFNNEEESDDEYDDALIFLPTGFSRPRPRTYYKGSDPEWKEFRKLALDRPRVEKIRGIAHAATGGITSTNGCVGQLVGMIRDLVAKDPKNVLMLGKIDKSKGKVWIEFQFPDGPPLEYERPGIELTEDLEWRKATRPVEDIHHIHLKRLLFPTEAATALYQDTKRKAELIWRGFKAYIGWEEKYEPETVQQLVQRIGASPSSTSPPAKPMKPAVPNPSPVTPATDTQQPSVSPSVAPADGPAKDVGFVLPDPKKLTLDLSQFRQDFRKSFGQLPMQVPRGSVIVRGLIEVYGERARLTLNVVAVYDPKSGRYTGVRAHLFNHLIPHRQHPKGGP</sequence>
<reference evidence="2" key="1">
    <citation type="submission" date="2022-10" db="EMBL/GenBank/DDBJ databases">
        <title>Tapping the CABI collections for fungal endophytes: first genome assemblies for Collariella, Neodidymelliopsis, Ascochyta clinopodiicola, Didymella pomorum, Didymosphaeria variabile, Neocosmospora piperis and Neocucurbitaria cava.</title>
        <authorList>
            <person name="Hill R."/>
        </authorList>
    </citation>
    <scope>NUCLEOTIDE SEQUENCE</scope>
    <source>
        <strain evidence="2">IMI 356814</strain>
    </source>
</reference>
<protein>
    <submittedName>
        <fullName evidence="2">Uncharacterized protein</fullName>
    </submittedName>
</protein>
<dbReference type="OrthoDB" id="5316527at2759"/>